<proteinExistence type="predicted"/>
<keyword evidence="2" id="KW-0812">Transmembrane</keyword>
<sequence length="112" mass="12325">MPAQAWITLVVGVFAVVGVAGTVNQRTRADNRSQSWQRITWCLERTVSDNPDEVALGWTVFGTVAATPFIAKTDRRTLRAIADRDIAPSSDDLAETDDNSDNGPTTHREERP</sequence>
<evidence type="ECO:0000256" key="2">
    <source>
        <dbReference type="SAM" id="Phobius"/>
    </source>
</evidence>
<gene>
    <name evidence="3" type="ORF">R3P95_08145</name>
</gene>
<feature type="transmembrane region" description="Helical" evidence="2">
    <location>
        <begin position="6"/>
        <end position="23"/>
    </location>
</feature>
<comment type="caution">
    <text evidence="3">The sequence shown here is derived from an EMBL/GenBank/DDBJ whole genome shotgun (WGS) entry which is preliminary data.</text>
</comment>
<feature type="region of interest" description="Disordered" evidence="1">
    <location>
        <begin position="82"/>
        <end position="112"/>
    </location>
</feature>
<keyword evidence="2" id="KW-0472">Membrane</keyword>
<evidence type="ECO:0000313" key="4">
    <source>
        <dbReference type="Proteomes" id="UP001185899"/>
    </source>
</evidence>
<reference evidence="3 4" key="1">
    <citation type="submission" date="2023-10" db="EMBL/GenBank/DDBJ databases">
        <title>Development of a sustainable strategy for remediation of hydrocarbon-contaminated territories based on the waste exchange concept.</title>
        <authorList>
            <person name="Krivoruchko A."/>
        </authorList>
    </citation>
    <scope>NUCLEOTIDE SEQUENCE [LARGE SCALE GENOMIC DNA]</scope>
    <source>
        <strain evidence="3 4">IEGM 1322</strain>
    </source>
</reference>
<accession>A0ABU4AW99</accession>
<dbReference type="Proteomes" id="UP001185899">
    <property type="component" value="Unassembled WGS sequence"/>
</dbReference>
<evidence type="ECO:0000256" key="1">
    <source>
        <dbReference type="SAM" id="MobiDB-lite"/>
    </source>
</evidence>
<evidence type="ECO:0000313" key="3">
    <source>
        <dbReference type="EMBL" id="MDV6230515.1"/>
    </source>
</evidence>
<dbReference type="RefSeq" id="WP_317547950.1">
    <property type="nucleotide sequence ID" value="NZ_JAWLKE010000003.1"/>
</dbReference>
<keyword evidence="2" id="KW-1133">Transmembrane helix</keyword>
<name>A0ABU4AW99_9NOCA</name>
<protein>
    <submittedName>
        <fullName evidence="3">Uncharacterized protein</fullName>
    </submittedName>
</protein>
<dbReference type="EMBL" id="JAWLKE010000003">
    <property type="protein sequence ID" value="MDV6230515.1"/>
    <property type="molecule type" value="Genomic_DNA"/>
</dbReference>
<keyword evidence="4" id="KW-1185">Reference proteome</keyword>
<organism evidence="3 4">
    <name type="scientific">Rhodococcus cercidiphylli</name>
    <dbReference type="NCBI Taxonomy" id="489916"/>
    <lineage>
        <taxon>Bacteria</taxon>
        <taxon>Bacillati</taxon>
        <taxon>Actinomycetota</taxon>
        <taxon>Actinomycetes</taxon>
        <taxon>Mycobacteriales</taxon>
        <taxon>Nocardiaceae</taxon>
        <taxon>Rhodococcus</taxon>
    </lineage>
</organism>